<sequence>MPARDVAAWNSMIHGYFSYGRVGDAKKLFEVMPGKNAISWTSMIAGLDQNGRSEEALVVFGEMVASGVQPTLTTFGDMMISGVIPNQSSFTSALNSCFGLEDLHRGKEIHAATVKLGFETDAFVGNSLIVLYAKCGSINDGVAIFKRIGEKNIVSWNSTVIGCAQHGCGKWALALFNQMLRAGVDPDEITFTGLLSACSHSGMLQKARGFSNFYLRLNVLRSKLSTIHVWWMSWDDLVNWKKRRR</sequence>
<organism evidence="3 4">
    <name type="scientific">Dioscorea zingiberensis</name>
    <dbReference type="NCBI Taxonomy" id="325984"/>
    <lineage>
        <taxon>Eukaryota</taxon>
        <taxon>Viridiplantae</taxon>
        <taxon>Streptophyta</taxon>
        <taxon>Embryophyta</taxon>
        <taxon>Tracheophyta</taxon>
        <taxon>Spermatophyta</taxon>
        <taxon>Magnoliopsida</taxon>
        <taxon>Liliopsida</taxon>
        <taxon>Dioscoreales</taxon>
        <taxon>Dioscoreaceae</taxon>
        <taxon>Dioscorea</taxon>
    </lineage>
</organism>
<dbReference type="AlphaFoldDB" id="A0A9D5BT33"/>
<dbReference type="PROSITE" id="PS51375">
    <property type="entry name" value="PPR"/>
    <property type="match status" value="3"/>
</dbReference>
<dbReference type="FunFam" id="1.25.40.10:FF:000144">
    <property type="entry name" value="Pentatricopeptide repeat-containing protein, mitochondrial"/>
    <property type="match status" value="1"/>
</dbReference>
<dbReference type="PANTHER" id="PTHR47926:SF468">
    <property type="entry name" value="PENTATRICOPEPTIDE REPEAT-CONTAINING PROTEIN"/>
    <property type="match status" value="1"/>
</dbReference>
<comment type="caution">
    <text evidence="3">The sequence shown here is derived from an EMBL/GenBank/DDBJ whole genome shotgun (WGS) entry which is preliminary data.</text>
</comment>
<feature type="repeat" description="PPR" evidence="2">
    <location>
        <begin position="36"/>
        <end position="70"/>
    </location>
</feature>
<dbReference type="PANTHER" id="PTHR47926">
    <property type="entry name" value="PENTATRICOPEPTIDE REPEAT-CONTAINING PROTEIN"/>
    <property type="match status" value="1"/>
</dbReference>
<keyword evidence="4" id="KW-1185">Reference proteome</keyword>
<dbReference type="Pfam" id="PF13041">
    <property type="entry name" value="PPR_2"/>
    <property type="match status" value="2"/>
</dbReference>
<proteinExistence type="predicted"/>
<dbReference type="InterPro" id="IPR046960">
    <property type="entry name" value="PPR_At4g14850-like_plant"/>
</dbReference>
<reference evidence="3 4" key="1">
    <citation type="journal article" date="2022" name="Hortic Res">
        <title>The genome of Dioscorea zingiberensis sheds light on the biosynthesis, origin and evolution of the medicinally important diosgenin saponins.</title>
        <authorList>
            <person name="Li Y."/>
            <person name="Tan C."/>
            <person name="Li Z."/>
            <person name="Guo J."/>
            <person name="Li S."/>
            <person name="Chen X."/>
            <person name="Wang C."/>
            <person name="Dai X."/>
            <person name="Yang H."/>
            <person name="Song W."/>
            <person name="Hou L."/>
            <person name="Xu J."/>
            <person name="Tong Z."/>
            <person name="Xu A."/>
            <person name="Yuan X."/>
            <person name="Wang W."/>
            <person name="Yang Q."/>
            <person name="Chen L."/>
            <person name="Sun Z."/>
            <person name="Wang K."/>
            <person name="Pan B."/>
            <person name="Chen J."/>
            <person name="Bao Y."/>
            <person name="Liu F."/>
            <person name="Qi X."/>
            <person name="Gang D.R."/>
            <person name="Wen J."/>
            <person name="Li J."/>
        </authorList>
    </citation>
    <scope>NUCLEOTIDE SEQUENCE [LARGE SCALE GENOMIC DNA]</scope>
    <source>
        <strain evidence="3">Dzin_1.0</strain>
    </source>
</reference>
<protein>
    <recommendedName>
        <fullName evidence="5">Pentatricopeptide repeat-containing protein</fullName>
    </recommendedName>
</protein>
<keyword evidence="1" id="KW-0677">Repeat</keyword>
<dbReference type="InterPro" id="IPR011990">
    <property type="entry name" value="TPR-like_helical_dom_sf"/>
</dbReference>
<dbReference type="OrthoDB" id="778594at2759"/>
<evidence type="ECO:0000256" key="2">
    <source>
        <dbReference type="PROSITE-ProRule" id="PRU00708"/>
    </source>
</evidence>
<dbReference type="GO" id="GO:0003723">
    <property type="term" value="F:RNA binding"/>
    <property type="evidence" value="ECO:0007669"/>
    <property type="project" value="InterPro"/>
</dbReference>
<evidence type="ECO:0008006" key="5">
    <source>
        <dbReference type="Google" id="ProtNLM"/>
    </source>
</evidence>
<dbReference type="NCBIfam" id="TIGR00756">
    <property type="entry name" value="PPR"/>
    <property type="match status" value="3"/>
</dbReference>
<dbReference type="Pfam" id="PF01535">
    <property type="entry name" value="PPR"/>
    <property type="match status" value="1"/>
</dbReference>
<accession>A0A9D5BT33</accession>
<dbReference type="GO" id="GO:0009451">
    <property type="term" value="P:RNA modification"/>
    <property type="evidence" value="ECO:0007669"/>
    <property type="project" value="InterPro"/>
</dbReference>
<dbReference type="InterPro" id="IPR002885">
    <property type="entry name" value="PPR_rpt"/>
</dbReference>
<dbReference type="Proteomes" id="UP001085076">
    <property type="component" value="Unassembled WGS sequence"/>
</dbReference>
<evidence type="ECO:0000313" key="4">
    <source>
        <dbReference type="Proteomes" id="UP001085076"/>
    </source>
</evidence>
<dbReference type="Gene3D" id="1.25.40.10">
    <property type="entry name" value="Tetratricopeptide repeat domain"/>
    <property type="match status" value="2"/>
</dbReference>
<feature type="repeat" description="PPR" evidence="2">
    <location>
        <begin position="152"/>
        <end position="186"/>
    </location>
</feature>
<evidence type="ECO:0000313" key="3">
    <source>
        <dbReference type="EMBL" id="KAJ0960252.1"/>
    </source>
</evidence>
<dbReference type="EMBL" id="JAGGNH010000094">
    <property type="protein sequence ID" value="KAJ0960252.1"/>
    <property type="molecule type" value="Genomic_DNA"/>
</dbReference>
<gene>
    <name evidence="3" type="ORF">J5N97_001927</name>
</gene>
<feature type="repeat" description="PPR" evidence="2">
    <location>
        <begin position="5"/>
        <end position="35"/>
    </location>
</feature>
<evidence type="ECO:0000256" key="1">
    <source>
        <dbReference type="ARBA" id="ARBA00022737"/>
    </source>
</evidence>
<name>A0A9D5BT33_9LILI</name>